<dbReference type="EMBL" id="AP023440">
    <property type="protein sequence ID" value="BCL28535.1"/>
    <property type="molecule type" value="Genomic_DNA"/>
</dbReference>
<evidence type="ECO:0000313" key="1">
    <source>
        <dbReference type="EMBL" id="BCL28535.1"/>
    </source>
</evidence>
<gene>
    <name evidence="1" type="ORF">GCM10017557_33940</name>
</gene>
<protein>
    <recommendedName>
        <fullName evidence="3">XRE family transcriptional regulator</fullName>
    </recommendedName>
</protein>
<keyword evidence="2" id="KW-1185">Reference proteome</keyword>
<reference evidence="1 2" key="1">
    <citation type="journal article" date="2014" name="Int. J. Syst. Evol. Microbiol.">
        <title>Complete genome sequence of Corynebacterium casei LMG S-19264T (=DSM 44701T), isolated from a smear-ripened cheese.</title>
        <authorList>
            <consortium name="US DOE Joint Genome Institute (JGI-PGF)"/>
            <person name="Walter F."/>
            <person name="Albersmeier A."/>
            <person name="Kalinowski J."/>
            <person name="Ruckert C."/>
        </authorList>
    </citation>
    <scope>NUCLEOTIDE SEQUENCE [LARGE SCALE GENOMIC DNA]</scope>
    <source>
        <strain evidence="1 2">JCM 4677</strain>
    </source>
</reference>
<sequence>MERQRRRRGLSRRELSQMVSRTERWMGLLEQEGRGALRLDNLIDLARAMRIDDLSALAGRRFTATALEVPEHPAVPEIRHALTHSLLAPAPDGQPYSPENLEYRIRHAWDAWHVSRTQNTQLGLLLPSLLRDTAALTRATTGAQRRKAYAIATRVYLIGQRFAYGVRALNLAVQFTDRTLLAAEMSDDARLMALAGWGSAMTSLTAQQPQEAEQTALAALRHVARPASVSDASVRGALLLFAAMGAAGNRRTADAWRHWEEAERVSKRIGRHIDVETMFSAVNVGIYSVAVNMECGRTFNAMSSAAHLDPREMPSSNRRATHFIDLARIYDKAGDREAARGAILDSVEASTETIAYNPDGRQLVAILARAGSASNDEIAHLADGLGLL</sequence>
<proteinExistence type="predicted"/>
<accession>A0A7G1P651</accession>
<evidence type="ECO:0000313" key="2">
    <source>
        <dbReference type="Proteomes" id="UP000516444"/>
    </source>
</evidence>
<name>A0A7G1P651_9ACTN</name>
<dbReference type="Proteomes" id="UP000516444">
    <property type="component" value="Chromosome"/>
</dbReference>
<organism evidence="1 2">
    <name type="scientific">Streptomyces aurantiacus</name>
    <dbReference type="NCBI Taxonomy" id="47760"/>
    <lineage>
        <taxon>Bacteria</taxon>
        <taxon>Bacillati</taxon>
        <taxon>Actinomycetota</taxon>
        <taxon>Actinomycetes</taxon>
        <taxon>Kitasatosporales</taxon>
        <taxon>Streptomycetaceae</taxon>
        <taxon>Streptomyces</taxon>
        <taxon>Streptomyces aurantiacus group</taxon>
    </lineage>
</organism>
<dbReference type="AlphaFoldDB" id="A0A7G1P651"/>
<dbReference type="KEGG" id="sgm:GCM10017557_33940"/>
<evidence type="ECO:0008006" key="3">
    <source>
        <dbReference type="Google" id="ProtNLM"/>
    </source>
</evidence>